<reference evidence="4" key="1">
    <citation type="submission" date="2018-06" db="EMBL/GenBank/DDBJ databases">
        <authorList>
            <person name="Lum Nde A."/>
            <person name="Hugo C."/>
        </authorList>
    </citation>
    <scope>NUCLEOTIDE SEQUENCE [LARGE SCALE GENOMIC DNA]</scope>
    <source>
        <strain evidence="4">1_F178</strain>
    </source>
</reference>
<evidence type="ECO:0000313" key="4">
    <source>
        <dbReference type="Proteomes" id="UP000256686"/>
    </source>
</evidence>
<keyword evidence="2" id="KW-0812">Transmembrane</keyword>
<feature type="compositionally biased region" description="Basic residues" evidence="1">
    <location>
        <begin position="80"/>
        <end position="96"/>
    </location>
</feature>
<organism evidence="3 4">
    <name type="scientific">Chryseobacterium pennae</name>
    <dbReference type="NCBI Taxonomy" id="2258962"/>
    <lineage>
        <taxon>Bacteria</taxon>
        <taxon>Pseudomonadati</taxon>
        <taxon>Bacteroidota</taxon>
        <taxon>Flavobacteriia</taxon>
        <taxon>Flavobacteriales</taxon>
        <taxon>Weeksellaceae</taxon>
        <taxon>Chryseobacterium group</taxon>
        <taxon>Chryseobacterium</taxon>
    </lineage>
</organism>
<gene>
    <name evidence="3" type="ORF">DRF65_03430</name>
</gene>
<dbReference type="Proteomes" id="UP000256686">
    <property type="component" value="Unassembled WGS sequence"/>
</dbReference>
<protein>
    <submittedName>
        <fullName evidence="3">Uncharacterized protein</fullName>
    </submittedName>
</protein>
<dbReference type="RefSeq" id="WP_115968851.1">
    <property type="nucleotide sequence ID" value="NZ_QNVT01000002.1"/>
</dbReference>
<feature type="region of interest" description="Disordered" evidence="1">
    <location>
        <begin position="73"/>
        <end position="109"/>
    </location>
</feature>
<keyword evidence="2" id="KW-1133">Transmembrane helix</keyword>
<accession>A0A3D9CCZ5</accession>
<evidence type="ECO:0000313" key="3">
    <source>
        <dbReference type="EMBL" id="REC63773.1"/>
    </source>
</evidence>
<dbReference type="AlphaFoldDB" id="A0A3D9CCZ5"/>
<keyword evidence="4" id="KW-1185">Reference proteome</keyword>
<keyword evidence="2" id="KW-0472">Membrane</keyword>
<dbReference type="EMBL" id="QNVT01000002">
    <property type="protein sequence ID" value="REC63773.1"/>
    <property type="molecule type" value="Genomic_DNA"/>
</dbReference>
<evidence type="ECO:0000256" key="1">
    <source>
        <dbReference type="SAM" id="MobiDB-lite"/>
    </source>
</evidence>
<proteinExistence type="predicted"/>
<name>A0A3D9CCZ5_9FLAO</name>
<sequence length="201" mass="23001">MKTDSENNMMNKFFSLHFIGGGRFLFLLMLLVNFQMTQSICRQDDSTSPDAATPSTTLFISEGTAISGMEQVHISQPKKEKTKKISKRKNTFISSKRKQEKEKNISPPVKSSNKTVLIFSRDPQSEGSLLIASENKKQIIRPQHMMKFLLLKPESKTPVLHHLLDIYLNKPYKSRRFSYLSLSRNFNRPPPQAHSTGVMLI</sequence>
<comment type="caution">
    <text evidence="3">The sequence shown here is derived from an EMBL/GenBank/DDBJ whole genome shotgun (WGS) entry which is preliminary data.</text>
</comment>
<feature type="transmembrane region" description="Helical" evidence="2">
    <location>
        <begin position="14"/>
        <end position="34"/>
    </location>
</feature>
<evidence type="ECO:0000256" key="2">
    <source>
        <dbReference type="SAM" id="Phobius"/>
    </source>
</evidence>